<feature type="transmembrane region" description="Helical" evidence="1">
    <location>
        <begin position="103"/>
        <end position="121"/>
    </location>
</feature>
<feature type="transmembrane region" description="Helical" evidence="1">
    <location>
        <begin position="222"/>
        <end position="240"/>
    </location>
</feature>
<dbReference type="InterPro" id="IPR009323">
    <property type="entry name" value="DUF979"/>
</dbReference>
<dbReference type="EMBL" id="JPMD01000015">
    <property type="protein sequence ID" value="KEZ86986.1"/>
    <property type="molecule type" value="Genomic_DNA"/>
</dbReference>
<evidence type="ECO:0000313" key="3">
    <source>
        <dbReference type="Proteomes" id="UP000028542"/>
    </source>
</evidence>
<dbReference type="AlphaFoldDB" id="A0A084JDF2"/>
<dbReference type="Proteomes" id="UP000028542">
    <property type="component" value="Unassembled WGS sequence"/>
</dbReference>
<protein>
    <submittedName>
        <fullName evidence="2">Membrane protein</fullName>
    </submittedName>
</protein>
<name>A0A084JDF2_9CLOT</name>
<feature type="transmembrane region" description="Helical" evidence="1">
    <location>
        <begin position="290"/>
        <end position="308"/>
    </location>
</feature>
<feature type="transmembrane region" description="Helical" evidence="1">
    <location>
        <begin position="43"/>
        <end position="75"/>
    </location>
</feature>
<organism evidence="2 3">
    <name type="scientific">Clostridium sulfidigenes</name>
    <dbReference type="NCBI Taxonomy" id="318464"/>
    <lineage>
        <taxon>Bacteria</taxon>
        <taxon>Bacillati</taxon>
        <taxon>Bacillota</taxon>
        <taxon>Clostridia</taxon>
        <taxon>Eubacteriales</taxon>
        <taxon>Clostridiaceae</taxon>
        <taxon>Clostridium</taxon>
    </lineage>
</organism>
<keyword evidence="1" id="KW-0472">Membrane</keyword>
<feature type="transmembrane region" description="Helical" evidence="1">
    <location>
        <begin position="195"/>
        <end position="215"/>
    </location>
</feature>
<proteinExistence type="predicted"/>
<keyword evidence="1" id="KW-0812">Transmembrane</keyword>
<reference evidence="2 3" key="1">
    <citation type="submission" date="2014-07" db="EMBL/GenBank/DDBJ databases">
        <title>Draft genome of Clostridium sulfidigenes 113A isolated from sediments associated with methane hydrate from Krishna Godavari basin.</title>
        <authorList>
            <person name="Honkalas V.S."/>
            <person name="Dabir A.P."/>
            <person name="Arora P."/>
            <person name="Dhakephalkar P.K."/>
        </authorList>
    </citation>
    <scope>NUCLEOTIDE SEQUENCE [LARGE SCALE GENOMIC DNA]</scope>
    <source>
        <strain evidence="2 3">113A</strain>
    </source>
</reference>
<comment type="caution">
    <text evidence="2">The sequence shown here is derived from an EMBL/GenBank/DDBJ whole genome shotgun (WGS) entry which is preliminary data.</text>
</comment>
<dbReference type="RefSeq" id="WP_035131631.1">
    <property type="nucleotide sequence ID" value="NZ_JPMD01000015.1"/>
</dbReference>
<evidence type="ECO:0000313" key="2">
    <source>
        <dbReference type="EMBL" id="KEZ86986.1"/>
    </source>
</evidence>
<dbReference type="Pfam" id="PF06166">
    <property type="entry name" value="DUF979"/>
    <property type="match status" value="1"/>
</dbReference>
<dbReference type="eggNOG" id="COG3817">
    <property type="taxonomic scope" value="Bacteria"/>
</dbReference>
<feature type="transmembrane region" description="Helical" evidence="1">
    <location>
        <begin position="246"/>
        <end position="269"/>
    </location>
</feature>
<feature type="transmembrane region" description="Helical" evidence="1">
    <location>
        <begin position="127"/>
        <end position="146"/>
    </location>
</feature>
<feature type="transmembrane region" description="Helical" evidence="1">
    <location>
        <begin position="167"/>
        <end position="189"/>
    </location>
</feature>
<accession>A0A084JDF2</accession>
<evidence type="ECO:0000256" key="1">
    <source>
        <dbReference type="SAM" id="Phobius"/>
    </source>
</evidence>
<dbReference type="STRING" id="318464.IO99_06970"/>
<gene>
    <name evidence="2" type="ORF">IO99_06970</name>
</gene>
<keyword evidence="3" id="KW-1185">Reference proteome</keyword>
<sequence>MDMAALSNFLLEIFYALVGFLMISLSVYTFTNKDHKARIGTSIFWSILGIIFIAGPYIPANIVGILIIALGCLTVSKQVKMLPTKPLDGEFAKTQSGKLKNKVFLPPLVIAIVALGIAQFTSISGTAAIGIAAVIATIATLIITKANPKFILEDGARMIDSVGPVSILPQLLTALGSLFTAAGVGTVIANGISSFIPEGNLLIGVAAYCIGMAIFTMIMGNAFAAFAVITAGIGIPFVFAQGANPVVAGALALTAGYCGTLMSPMGANFNIMPAALLEIDDKNAIIKRQFPVAMTLLIAHIVLMYFLAF</sequence>
<keyword evidence="1" id="KW-1133">Transmembrane helix</keyword>
<feature type="transmembrane region" description="Helical" evidence="1">
    <location>
        <begin position="9"/>
        <end position="31"/>
    </location>
</feature>